<sequence length="462" mass="53261">MSLPQDIWLHIASFIPPLQLEDLYSVNHILFNLAMDQRYQQISLSYLTRKTVRIMERIRDPVIAERVRILYLHPHFVKEVLQKDSSPSNSTILSRLGDFAYHIRDQRLFGRYRSRSPLFRFKTFDEFSLFMANTLSSLPNLVDLHVAWSGLPTIADSPVPIISSAFGPNLRRLWLELSLEKLGLMLPKFSCLPDLEELDLFLRIDHELDPKHYDNILIRFARIVNSLHRTLRKFAIQLWEPIDLSPFFSSLRRLRGLETISLSIPVGNPHLGDPDAVTDFLNLHSASLRSLTIRASELGEWGLTGTSHLSNWFQTTFTPVRLLRLTSLEISLKLIPLESAMICIHKFAGTLRSLVLTGRHLTFHDVETVTSAFPSCRRRLESVRLGSVTLNPQLFDMLAEKLPLLNKLELSVREVVPCEGDYPLYYKNGLDRHDQDESQLVSFYYRPPRRKSESIAHADEVL</sequence>
<dbReference type="EMBL" id="CM032186">
    <property type="protein sequence ID" value="KAG7091038.1"/>
    <property type="molecule type" value="Genomic_DNA"/>
</dbReference>
<gene>
    <name evidence="1" type="ORF">E1B28_010098</name>
</gene>
<dbReference type="KEGG" id="more:E1B28_010098"/>
<dbReference type="Proteomes" id="UP001049176">
    <property type="component" value="Chromosome 6"/>
</dbReference>
<dbReference type="RefSeq" id="XP_043007508.1">
    <property type="nucleotide sequence ID" value="XM_043155047.1"/>
</dbReference>
<evidence type="ECO:0000313" key="1">
    <source>
        <dbReference type="EMBL" id="KAG7091038.1"/>
    </source>
</evidence>
<name>A0A9P7UR51_9AGAR</name>
<evidence type="ECO:0008006" key="3">
    <source>
        <dbReference type="Google" id="ProtNLM"/>
    </source>
</evidence>
<dbReference type="AlphaFoldDB" id="A0A9P7UR51"/>
<dbReference type="InterPro" id="IPR032675">
    <property type="entry name" value="LRR_dom_sf"/>
</dbReference>
<accession>A0A9P7UR51</accession>
<comment type="caution">
    <text evidence="1">The sequence shown here is derived from an EMBL/GenBank/DDBJ whole genome shotgun (WGS) entry which is preliminary data.</text>
</comment>
<keyword evidence="2" id="KW-1185">Reference proteome</keyword>
<dbReference type="OrthoDB" id="2968423at2759"/>
<dbReference type="Gene3D" id="3.80.10.10">
    <property type="entry name" value="Ribonuclease Inhibitor"/>
    <property type="match status" value="1"/>
</dbReference>
<reference evidence="1" key="1">
    <citation type="journal article" date="2021" name="Genome Biol. Evol.">
        <title>The assembled and annotated genome of the fairy-ring fungus Marasmius oreades.</title>
        <authorList>
            <person name="Hiltunen M."/>
            <person name="Ament-Velasquez S.L."/>
            <person name="Johannesson H."/>
        </authorList>
    </citation>
    <scope>NUCLEOTIDE SEQUENCE</scope>
    <source>
        <strain evidence="1">03SP1</strain>
    </source>
</reference>
<evidence type="ECO:0000313" key="2">
    <source>
        <dbReference type="Proteomes" id="UP001049176"/>
    </source>
</evidence>
<organism evidence="1 2">
    <name type="scientific">Marasmius oreades</name>
    <name type="common">fairy-ring Marasmius</name>
    <dbReference type="NCBI Taxonomy" id="181124"/>
    <lineage>
        <taxon>Eukaryota</taxon>
        <taxon>Fungi</taxon>
        <taxon>Dikarya</taxon>
        <taxon>Basidiomycota</taxon>
        <taxon>Agaricomycotina</taxon>
        <taxon>Agaricomycetes</taxon>
        <taxon>Agaricomycetidae</taxon>
        <taxon>Agaricales</taxon>
        <taxon>Marasmiineae</taxon>
        <taxon>Marasmiaceae</taxon>
        <taxon>Marasmius</taxon>
    </lineage>
</organism>
<protein>
    <recommendedName>
        <fullName evidence="3">F-box domain-containing protein</fullName>
    </recommendedName>
</protein>
<proteinExistence type="predicted"/>
<dbReference type="SUPFAM" id="SSF52047">
    <property type="entry name" value="RNI-like"/>
    <property type="match status" value="1"/>
</dbReference>
<dbReference type="GeneID" id="66079174"/>